<name>A0A7S1ZHR8_TRICV</name>
<gene>
    <name evidence="1" type="ORF">OSIN01602_LOCUS9880</name>
</gene>
<dbReference type="EMBL" id="HBGO01017317">
    <property type="protein sequence ID" value="CAD9338899.1"/>
    <property type="molecule type" value="Transcribed_RNA"/>
</dbReference>
<proteinExistence type="predicted"/>
<protein>
    <submittedName>
        <fullName evidence="1">Uncharacterized protein</fullName>
    </submittedName>
</protein>
<sequence length="352" mass="38999">MVTTNNETIKKSLAEFRPFGWCPPVLSEQGQVAKELASYVSSLHSSSSRICSARDILEEEFSTPEKANAACVYYQNRPNLKKQTLEKDVPRMNYEFSLGDGNILSNPKDIQSYFLRTDDHEGEEADELILRAANQSLLADLVLVLSRAKVVDQRFQASVVASDCRFLVDLNSGADQTNRKFVRAKCDLSICVPGGEGRDRLTLASLQVGVYFSPPNKGCSEAILRYRILGVKRFLDPHRDLVLIQRAVKSLVPGRGPVDSPAQAKFLALQAPASKLASKFRNFWDTMSIIDEQNNAFAACKLDDDAAVDHGKDESECDIYYALQPFAGASAKDFVLEQVFLEQQAILAQCSS</sequence>
<evidence type="ECO:0000313" key="1">
    <source>
        <dbReference type="EMBL" id="CAD9338899.1"/>
    </source>
</evidence>
<organism evidence="1">
    <name type="scientific">Trieres chinensis</name>
    <name type="common">Marine centric diatom</name>
    <name type="synonym">Odontella sinensis</name>
    <dbReference type="NCBI Taxonomy" id="1514140"/>
    <lineage>
        <taxon>Eukaryota</taxon>
        <taxon>Sar</taxon>
        <taxon>Stramenopiles</taxon>
        <taxon>Ochrophyta</taxon>
        <taxon>Bacillariophyta</taxon>
        <taxon>Mediophyceae</taxon>
        <taxon>Biddulphiophycidae</taxon>
        <taxon>Eupodiscales</taxon>
        <taxon>Parodontellaceae</taxon>
        <taxon>Trieres</taxon>
    </lineage>
</organism>
<dbReference type="AlphaFoldDB" id="A0A7S1ZHR8"/>
<accession>A0A7S1ZHR8</accession>
<reference evidence="1" key="1">
    <citation type="submission" date="2021-01" db="EMBL/GenBank/DDBJ databases">
        <authorList>
            <person name="Corre E."/>
            <person name="Pelletier E."/>
            <person name="Niang G."/>
            <person name="Scheremetjew M."/>
            <person name="Finn R."/>
            <person name="Kale V."/>
            <person name="Holt S."/>
            <person name="Cochrane G."/>
            <person name="Meng A."/>
            <person name="Brown T."/>
            <person name="Cohen L."/>
        </authorList>
    </citation>
    <scope>NUCLEOTIDE SEQUENCE</scope>
    <source>
        <strain evidence="1">Grunow 1884</strain>
    </source>
</reference>